<sequence length="1030" mass="114241">MAAISVMDGNPDLAYHWWRLVVAMTEAKWGRDRWSPWWDAADRFVEITRRTLLPRPWGSRLRQALHTADLQAEILERTLTEFARHNGPHSGRRSRATASERAELTETRLSAAWLLAGPYCGKLDPDDVPGSFDRWTDPFRLRITRVLAVRTLGESGTDEMDESMWNPDHDRSMPEPQAALEEALALLDSALREAPQALRGRCQLKRLQVLSLLARVDSEREDAYWEAASEAVGEVWHTVNRAGLLDEFFRAVGSVVRRLGVSEPFRLKALLPVPLSRLRREAHGTRLLGLLADVVLFIEDRGDLREIWATVHAVVGENQYLDVAPWVCRNLAHHLPGNHLRCPRTPVGIAELTARVEEMCRHKGASSGDRAATLVHAALHARTEDVGEVVTLLDMIFKVDRKFRDTYAWLLDCLLATYRQRYVAWLRDQGRHLQALVECALAAEGALRQAARHLSPGYVADVANQALASADLAARDHDRPDFDLTFVVMLLLRAVEPVVGALAGPQDGRSDLVRDLGQEVARLVTRTESPSLIAAQHLLFKGYGFRLLVQQPGPRPLTPSVQHLHEMIAAREALDGPYVPDRLGLFDDGAWAPAETSGLFYINSRDIAPGTDAEASCGNLRKVADRFISIHMLHGPHRPAFEEATRPDLFEIAELGDNGLDDGTVLLSLFLADHLDLTAFRRARGAPLVSCHVTTGEVTGNVVELPVHPGLTRAHDHALNVTHAWSWMVLPVAEVREEVNVDPGGSPVTLRGAEVLERHFRLSGTTKDDLRRWRAEGRKHLCFWPHGPLHYLPFHLLHVDGRPLADDWVVTTVAATPHCSARGTDTAASRTHRLLIAGSATGGVMYGLPEQPQIRRHVHNLSARIPGARALEDGMTTPRALMAALQGIDYLHIAAHGSHDVEAPWYQCLYLDAEDGADGRLFACQILGLDLRGVALVTLSACESALGRYDLNDNLRGLPAAFLTAGASTVIGVLWPVTAPVATLFYEELYRCLLAGDAKRDAFRRAQQATRAAHPEYRNWGAFTLIGDWR</sequence>
<dbReference type="InterPro" id="IPR024983">
    <property type="entry name" value="CHAT_dom"/>
</dbReference>
<accession>A0ABS4LJN0</accession>
<name>A0ABS4LJN0_9ACTN</name>
<gene>
    <name evidence="2" type="ORF">J2Z21_000517</name>
</gene>
<comment type="caution">
    <text evidence="2">The sequence shown here is derived from an EMBL/GenBank/DDBJ whole genome shotgun (WGS) entry which is preliminary data.</text>
</comment>
<evidence type="ECO:0000313" key="2">
    <source>
        <dbReference type="EMBL" id="MBP2047595.1"/>
    </source>
</evidence>
<keyword evidence="3" id="KW-1185">Reference proteome</keyword>
<dbReference type="Pfam" id="PF12770">
    <property type="entry name" value="CHAT"/>
    <property type="match status" value="1"/>
</dbReference>
<reference evidence="2 3" key="1">
    <citation type="submission" date="2021-03" db="EMBL/GenBank/DDBJ databases">
        <title>Genomic Encyclopedia of Type Strains, Phase IV (KMG-IV): sequencing the most valuable type-strain genomes for metagenomic binning, comparative biology and taxonomic classification.</title>
        <authorList>
            <person name="Goeker M."/>
        </authorList>
    </citation>
    <scope>NUCLEOTIDE SEQUENCE [LARGE SCALE GENOMIC DNA]</scope>
    <source>
        <strain evidence="2 3">DSM 40499</strain>
    </source>
</reference>
<dbReference type="Proteomes" id="UP001519309">
    <property type="component" value="Unassembled WGS sequence"/>
</dbReference>
<evidence type="ECO:0000259" key="1">
    <source>
        <dbReference type="Pfam" id="PF12770"/>
    </source>
</evidence>
<organism evidence="2 3">
    <name type="scientific">Streptomyces griseochromogenes</name>
    <dbReference type="NCBI Taxonomy" id="68214"/>
    <lineage>
        <taxon>Bacteria</taxon>
        <taxon>Bacillati</taxon>
        <taxon>Actinomycetota</taxon>
        <taxon>Actinomycetes</taxon>
        <taxon>Kitasatosporales</taxon>
        <taxon>Streptomycetaceae</taxon>
        <taxon>Streptomyces</taxon>
    </lineage>
</organism>
<dbReference type="EMBL" id="JAGGLP010000001">
    <property type="protein sequence ID" value="MBP2047595.1"/>
    <property type="molecule type" value="Genomic_DNA"/>
</dbReference>
<dbReference type="RefSeq" id="WP_159400104.1">
    <property type="nucleotide sequence ID" value="NZ_CP016279.1"/>
</dbReference>
<feature type="domain" description="CHAT" evidence="1">
    <location>
        <begin position="770"/>
        <end position="1028"/>
    </location>
</feature>
<evidence type="ECO:0000313" key="3">
    <source>
        <dbReference type="Proteomes" id="UP001519309"/>
    </source>
</evidence>
<proteinExistence type="predicted"/>
<protein>
    <recommendedName>
        <fullName evidence="1">CHAT domain-containing protein</fullName>
    </recommendedName>
</protein>